<evidence type="ECO:0000256" key="4">
    <source>
        <dbReference type="ARBA" id="ARBA00022759"/>
    </source>
</evidence>
<dbReference type="Gene3D" id="3.10.20.370">
    <property type="match status" value="1"/>
</dbReference>
<dbReference type="SUPFAM" id="SSF56672">
    <property type="entry name" value="DNA/RNA polymerases"/>
    <property type="match status" value="1"/>
</dbReference>
<dbReference type="InterPro" id="IPR050951">
    <property type="entry name" value="Retrovirus_Pol_polyprotein"/>
</dbReference>
<dbReference type="Pfam" id="PF17917">
    <property type="entry name" value="RT_RNaseH"/>
    <property type="match status" value="1"/>
</dbReference>
<keyword evidence="4" id="KW-0255">Endonuclease</keyword>
<dbReference type="AlphaFoldDB" id="A0A0C2JN89"/>
<comment type="caution">
    <text evidence="8">The sequence shown here is derived from an EMBL/GenBank/DDBJ whole genome shotgun (WGS) entry which is preliminary data.</text>
</comment>
<keyword evidence="5" id="KW-0378">Hydrolase</keyword>
<dbReference type="OrthoDB" id="425619at2759"/>
<name>A0A0C2JN89_THEKT</name>
<keyword evidence="3" id="KW-0540">Nuclease</keyword>
<dbReference type="CDD" id="cd09274">
    <property type="entry name" value="RNase_HI_RT_Ty3"/>
    <property type="match status" value="1"/>
</dbReference>
<gene>
    <name evidence="8" type="ORF">RF11_01267</name>
</gene>
<dbReference type="EMBL" id="JWZT01001958">
    <property type="protein sequence ID" value="KII70823.1"/>
    <property type="molecule type" value="Genomic_DNA"/>
</dbReference>
<dbReference type="PANTHER" id="PTHR37984:SF5">
    <property type="entry name" value="PROTEIN NYNRIN-LIKE"/>
    <property type="match status" value="1"/>
</dbReference>
<evidence type="ECO:0000313" key="9">
    <source>
        <dbReference type="Proteomes" id="UP000031668"/>
    </source>
</evidence>
<dbReference type="GO" id="GO:0016787">
    <property type="term" value="F:hydrolase activity"/>
    <property type="evidence" value="ECO:0007669"/>
    <property type="project" value="UniProtKB-KW"/>
</dbReference>
<accession>A0A0C2JN89</accession>
<feature type="domain" description="Reverse transcriptase RNase H-like" evidence="7">
    <location>
        <begin position="48"/>
        <end position="157"/>
    </location>
</feature>
<dbReference type="InterPro" id="IPR041373">
    <property type="entry name" value="RT_RNaseH"/>
</dbReference>
<evidence type="ECO:0000256" key="2">
    <source>
        <dbReference type="ARBA" id="ARBA00022695"/>
    </source>
</evidence>
<evidence type="ECO:0000256" key="5">
    <source>
        <dbReference type="ARBA" id="ARBA00022801"/>
    </source>
</evidence>
<keyword evidence="2" id="KW-0548">Nucleotidyltransferase</keyword>
<sequence length="167" mass="19448">MNNQKTAVGYQHIWDFLGQTWKWEKRHQDVFNEIKNTISSHDTLQLFNPEQQIIITTDASNDGIGAVLLQKDQNEFERPVMHVSRTLKKAENNYSTTEKEALAIIYAVKKFNEYIYGRKFNIVTDHKPLEGIFDSKSGLSSIASSRITRWWSYLAGYNYMVTYRSGK</sequence>
<dbReference type="OMA" id="QNEFERP"/>
<keyword evidence="1" id="KW-0808">Transferase</keyword>
<keyword evidence="6" id="KW-0695">RNA-directed DNA polymerase</keyword>
<organism evidence="8 9">
    <name type="scientific">Thelohanellus kitauei</name>
    <name type="common">Myxosporean</name>
    <dbReference type="NCBI Taxonomy" id="669202"/>
    <lineage>
        <taxon>Eukaryota</taxon>
        <taxon>Metazoa</taxon>
        <taxon>Cnidaria</taxon>
        <taxon>Myxozoa</taxon>
        <taxon>Myxosporea</taxon>
        <taxon>Bivalvulida</taxon>
        <taxon>Platysporina</taxon>
        <taxon>Myxobolidae</taxon>
        <taxon>Thelohanellus</taxon>
    </lineage>
</organism>
<dbReference type="GO" id="GO:0003964">
    <property type="term" value="F:RNA-directed DNA polymerase activity"/>
    <property type="evidence" value="ECO:0007669"/>
    <property type="project" value="UniProtKB-KW"/>
</dbReference>
<evidence type="ECO:0000256" key="6">
    <source>
        <dbReference type="ARBA" id="ARBA00022918"/>
    </source>
</evidence>
<reference evidence="8 9" key="1">
    <citation type="journal article" date="2014" name="Genome Biol. Evol.">
        <title>The genome of the myxosporean Thelohanellus kitauei shows adaptations to nutrient acquisition within its fish host.</title>
        <authorList>
            <person name="Yang Y."/>
            <person name="Xiong J."/>
            <person name="Zhou Z."/>
            <person name="Huo F."/>
            <person name="Miao W."/>
            <person name="Ran C."/>
            <person name="Liu Y."/>
            <person name="Zhang J."/>
            <person name="Feng J."/>
            <person name="Wang M."/>
            <person name="Wang M."/>
            <person name="Wang L."/>
            <person name="Yao B."/>
        </authorList>
    </citation>
    <scope>NUCLEOTIDE SEQUENCE [LARGE SCALE GENOMIC DNA]</scope>
    <source>
        <strain evidence="8">Wuqing</strain>
    </source>
</reference>
<keyword evidence="9" id="KW-1185">Reference proteome</keyword>
<evidence type="ECO:0000256" key="3">
    <source>
        <dbReference type="ARBA" id="ARBA00022722"/>
    </source>
</evidence>
<proteinExistence type="predicted"/>
<evidence type="ECO:0000259" key="7">
    <source>
        <dbReference type="Pfam" id="PF17917"/>
    </source>
</evidence>
<dbReference type="Proteomes" id="UP000031668">
    <property type="component" value="Unassembled WGS sequence"/>
</dbReference>
<dbReference type="InterPro" id="IPR043502">
    <property type="entry name" value="DNA/RNA_pol_sf"/>
</dbReference>
<evidence type="ECO:0000256" key="1">
    <source>
        <dbReference type="ARBA" id="ARBA00022679"/>
    </source>
</evidence>
<dbReference type="PANTHER" id="PTHR37984">
    <property type="entry name" value="PROTEIN CBG26694"/>
    <property type="match status" value="1"/>
</dbReference>
<dbReference type="GO" id="GO:0004519">
    <property type="term" value="F:endonuclease activity"/>
    <property type="evidence" value="ECO:0007669"/>
    <property type="project" value="UniProtKB-KW"/>
</dbReference>
<dbReference type="FunFam" id="3.10.20.370:FF:000001">
    <property type="entry name" value="Retrovirus-related Pol polyprotein from transposon 17.6-like protein"/>
    <property type="match status" value="1"/>
</dbReference>
<evidence type="ECO:0000313" key="8">
    <source>
        <dbReference type="EMBL" id="KII70823.1"/>
    </source>
</evidence>
<protein>
    <submittedName>
        <fullName evidence="8">Retrovirus-related Pol polyprotein from transposon gypsy</fullName>
    </submittedName>
</protein>